<dbReference type="HAMAP" id="MF_01030">
    <property type="entry name" value="D_Ser_dehydrat"/>
    <property type="match status" value="1"/>
</dbReference>
<evidence type="ECO:0000259" key="6">
    <source>
        <dbReference type="Pfam" id="PF00291"/>
    </source>
</evidence>
<keyword evidence="3 4" id="KW-0456">Lyase</keyword>
<dbReference type="RefSeq" id="WP_151118114.1">
    <property type="nucleotide sequence ID" value="NZ_CP042582.1"/>
</dbReference>
<evidence type="ECO:0000256" key="4">
    <source>
        <dbReference type="HAMAP-Rule" id="MF_01030"/>
    </source>
</evidence>
<evidence type="ECO:0000313" key="7">
    <source>
        <dbReference type="EMBL" id="QEX22651.1"/>
    </source>
</evidence>
<dbReference type="GO" id="GO:0036088">
    <property type="term" value="P:D-serine catabolic process"/>
    <property type="evidence" value="ECO:0007669"/>
    <property type="project" value="TreeGrafter"/>
</dbReference>
<feature type="modified residue" description="N6-(pyridoxal phosphate)lysine" evidence="4">
    <location>
        <position position="120"/>
    </location>
</feature>
<dbReference type="PANTHER" id="PTHR48078">
    <property type="entry name" value="THREONINE DEHYDRATASE, MITOCHONDRIAL-RELATED"/>
    <property type="match status" value="1"/>
</dbReference>
<dbReference type="GO" id="GO:0008721">
    <property type="term" value="F:D-serine ammonia-lyase activity"/>
    <property type="evidence" value="ECO:0007669"/>
    <property type="project" value="UniProtKB-EC"/>
</dbReference>
<evidence type="ECO:0000256" key="3">
    <source>
        <dbReference type="ARBA" id="ARBA00023239"/>
    </source>
</evidence>
<dbReference type="NCBIfam" id="TIGR02035">
    <property type="entry name" value="D_Ser_am_lyase"/>
    <property type="match status" value="1"/>
</dbReference>
<accession>A0A5J6MZ95</accession>
<dbReference type="OrthoDB" id="9780546at2"/>
<keyword evidence="8" id="KW-1185">Reference proteome</keyword>
<dbReference type="GO" id="GO:0030170">
    <property type="term" value="F:pyridoxal phosphate binding"/>
    <property type="evidence" value="ECO:0007669"/>
    <property type="project" value="InterPro"/>
</dbReference>
<evidence type="ECO:0000256" key="2">
    <source>
        <dbReference type="ARBA" id="ARBA00022898"/>
    </source>
</evidence>
<comment type="catalytic activity">
    <reaction evidence="4">
        <text>D-serine = pyruvate + NH4(+)</text>
        <dbReference type="Rhea" id="RHEA:13977"/>
        <dbReference type="ChEBI" id="CHEBI:15361"/>
        <dbReference type="ChEBI" id="CHEBI:28938"/>
        <dbReference type="ChEBI" id="CHEBI:35247"/>
        <dbReference type="EC" id="4.3.1.18"/>
    </reaction>
</comment>
<dbReference type="EMBL" id="CP042582">
    <property type="protein sequence ID" value="QEX22651.1"/>
    <property type="molecule type" value="Genomic_DNA"/>
</dbReference>
<feature type="compositionally biased region" description="Basic and acidic residues" evidence="5">
    <location>
        <begin position="16"/>
        <end position="26"/>
    </location>
</feature>
<dbReference type="Gene3D" id="3.40.50.1100">
    <property type="match status" value="2"/>
</dbReference>
<dbReference type="KEGG" id="hadh:FRZ61_25830"/>
<dbReference type="InterPro" id="IPR050147">
    <property type="entry name" value="Ser/Thr_Dehydratase"/>
</dbReference>
<dbReference type="GO" id="GO:0009097">
    <property type="term" value="P:isoleucine biosynthetic process"/>
    <property type="evidence" value="ECO:0007669"/>
    <property type="project" value="TreeGrafter"/>
</dbReference>
<dbReference type="EC" id="4.3.1.18" evidence="4"/>
<comment type="cofactor">
    <cofactor evidence="1 4">
        <name>pyridoxal 5'-phosphate</name>
        <dbReference type="ChEBI" id="CHEBI:597326"/>
    </cofactor>
</comment>
<sequence>MISPEPPSGRPAADWNPDRLPPDVRGGRPTLWSNPRHRTAKTALDRLTLGHREVRDAGSRWARFGPLLSRLFPETAPAGGRIDSRLIHLPAAFQRKLLGSGRNPVLVKADHDLPVTGCIKARGGVYEVLSHAEELALAAGLVEPDGDYARLANDEARRLFGGHSIVVGSTGNLGFSVGVIARALGFKAEVHMSSDAKSWKKDRLRALAVKVVEHEGDYTTAVAAARAAAARDAKAYFIDDENSLRLFLGYAVAAADLARQLAADDIPVDADHPLILYLPCGVGGAPGGITLGLKLIFGDAAVCLMVEPVRSPCMLVQLAAGPARSVSVYDAGLDNRTDADGLAVAAASMLVARMIGELVDGCITVEDRSLYEWASHAWHEAGLRLEPSAAAGFAAAAVLADAAKAGARSPVIEAASKPGATHLIWTTGGQLLPQQEFDRVLAQARAPVDATP</sequence>
<dbReference type="GO" id="GO:0016836">
    <property type="term" value="F:hydro-lyase activity"/>
    <property type="evidence" value="ECO:0007669"/>
    <property type="project" value="UniProtKB-UniRule"/>
</dbReference>
<feature type="domain" description="Tryptophan synthase beta chain-like PALP" evidence="6">
    <location>
        <begin position="99"/>
        <end position="406"/>
    </location>
</feature>
<dbReference type="PANTHER" id="PTHR48078:SF9">
    <property type="entry name" value="D-SERINE DEHYDRATASE"/>
    <property type="match status" value="1"/>
</dbReference>
<dbReference type="InterPro" id="IPR036052">
    <property type="entry name" value="TrpB-like_PALP_sf"/>
</dbReference>
<name>A0A5J6MZ95_9PROT</name>
<reference evidence="7 8" key="1">
    <citation type="submission" date="2019-08" db="EMBL/GenBank/DDBJ databases">
        <title>Hyperibacter terrae gen. nov., sp. nov. and Hyperibacter viscosus sp. nov., two new members in the family Rhodospirillaceae isolated from the rhizosphere of Hypericum perforatum.</title>
        <authorList>
            <person name="Noviana Z."/>
        </authorList>
    </citation>
    <scope>NUCLEOTIDE SEQUENCE [LARGE SCALE GENOMIC DNA]</scope>
    <source>
        <strain evidence="7 8">R5959</strain>
    </source>
</reference>
<dbReference type="AlphaFoldDB" id="A0A5J6MZ95"/>
<comment type="similarity">
    <text evidence="4">Belongs to the serine/threonine dehydratase family. DsdA subfamily.</text>
</comment>
<keyword evidence="2 4" id="KW-0663">Pyridoxal phosphate</keyword>
<gene>
    <name evidence="4 7" type="primary">dsdA</name>
    <name evidence="7" type="ORF">FRZ61_25830</name>
</gene>
<evidence type="ECO:0000313" key="8">
    <source>
        <dbReference type="Proteomes" id="UP000325797"/>
    </source>
</evidence>
<evidence type="ECO:0000256" key="1">
    <source>
        <dbReference type="ARBA" id="ARBA00001933"/>
    </source>
</evidence>
<dbReference type="Pfam" id="PF00291">
    <property type="entry name" value="PALP"/>
    <property type="match status" value="1"/>
</dbReference>
<dbReference type="Proteomes" id="UP000325797">
    <property type="component" value="Chromosome"/>
</dbReference>
<protein>
    <recommendedName>
        <fullName evidence="4">Probable D-serine dehydratase</fullName>
        <ecNumber evidence="4">4.3.1.18</ecNumber>
    </recommendedName>
    <alternativeName>
        <fullName evidence="4">D-serine deaminase</fullName>
        <shortName evidence="4">DSD</shortName>
    </alternativeName>
</protein>
<organism evidence="7 8">
    <name type="scientific">Hypericibacter adhaerens</name>
    <dbReference type="NCBI Taxonomy" id="2602016"/>
    <lineage>
        <taxon>Bacteria</taxon>
        <taxon>Pseudomonadati</taxon>
        <taxon>Pseudomonadota</taxon>
        <taxon>Alphaproteobacteria</taxon>
        <taxon>Rhodospirillales</taxon>
        <taxon>Dongiaceae</taxon>
        <taxon>Hypericibacter</taxon>
    </lineage>
</organism>
<dbReference type="NCBIfam" id="NF002823">
    <property type="entry name" value="PRK02991.1"/>
    <property type="match status" value="1"/>
</dbReference>
<dbReference type="SUPFAM" id="SSF53686">
    <property type="entry name" value="Tryptophan synthase beta subunit-like PLP-dependent enzymes"/>
    <property type="match status" value="1"/>
</dbReference>
<dbReference type="InterPro" id="IPR011780">
    <property type="entry name" value="D_Ser_am_lyase"/>
</dbReference>
<dbReference type="InterPro" id="IPR001926">
    <property type="entry name" value="TrpB-like_PALP"/>
</dbReference>
<evidence type="ECO:0000256" key="5">
    <source>
        <dbReference type="SAM" id="MobiDB-lite"/>
    </source>
</evidence>
<proteinExistence type="inferred from homology"/>
<feature type="region of interest" description="Disordered" evidence="5">
    <location>
        <begin position="1"/>
        <end position="34"/>
    </location>
</feature>